<proteinExistence type="predicted"/>
<dbReference type="Pfam" id="PF02452">
    <property type="entry name" value="PemK_toxin"/>
    <property type="match status" value="1"/>
</dbReference>
<dbReference type="InterPro" id="IPR003477">
    <property type="entry name" value="PemK-like"/>
</dbReference>
<dbReference type="RefSeq" id="WP_231599370.1">
    <property type="nucleotide sequence ID" value="NZ_CAQN01000788.1"/>
</dbReference>
<comment type="caution">
    <text evidence="1">The sequence shown here is derived from an EMBL/GenBank/DDBJ whole genome shotgun (WGS) entry which is preliminary data.</text>
</comment>
<name>T2JRQ6_CROWT</name>
<dbReference type="GO" id="GO:0003677">
    <property type="term" value="F:DNA binding"/>
    <property type="evidence" value="ECO:0007669"/>
    <property type="project" value="InterPro"/>
</dbReference>
<dbReference type="SUPFAM" id="SSF50118">
    <property type="entry name" value="Cell growth inhibitor/plasmid maintenance toxic component"/>
    <property type="match status" value="1"/>
</dbReference>
<dbReference type="Proteomes" id="UP000018130">
    <property type="component" value="Unassembled WGS sequence"/>
</dbReference>
<evidence type="ECO:0000313" key="2">
    <source>
        <dbReference type="Proteomes" id="UP000018130"/>
    </source>
</evidence>
<protein>
    <submittedName>
        <fullName evidence="1">Uncharacterized protein</fullName>
    </submittedName>
</protein>
<evidence type="ECO:0000313" key="1">
    <source>
        <dbReference type="EMBL" id="CCQ68543.1"/>
    </source>
</evidence>
<gene>
    <name evidence="1" type="ORF">CWATWH0402_4285</name>
</gene>
<reference evidence="1 2" key="1">
    <citation type="submission" date="2013-01" db="EMBL/GenBank/DDBJ databases">
        <authorList>
            <person name="Bench S."/>
        </authorList>
    </citation>
    <scope>NUCLEOTIDE SEQUENCE [LARGE SCALE GENOMIC DNA]</scope>
    <source>
        <strain evidence="1 2">WH 0402</strain>
    </source>
</reference>
<dbReference type="EMBL" id="CAQN01000788">
    <property type="protein sequence ID" value="CCQ68543.1"/>
    <property type="molecule type" value="Genomic_DNA"/>
</dbReference>
<reference evidence="1 2" key="2">
    <citation type="submission" date="2013-09" db="EMBL/GenBank/DDBJ databases">
        <title>Whole genome comparison of six Crocosphaera watsonii strains with differing phenotypes.</title>
        <authorList>
            <person name="Bench S.R."/>
            <person name="Heller P."/>
            <person name="Frank I."/>
            <person name="Arciniega M."/>
            <person name="Shilova I.N."/>
            <person name="Zehr J.P."/>
        </authorList>
    </citation>
    <scope>NUCLEOTIDE SEQUENCE [LARGE SCALE GENOMIC DNA]</scope>
    <source>
        <strain evidence="1 2">WH 0402</strain>
    </source>
</reference>
<organism evidence="1 2">
    <name type="scientific">Crocosphaera watsonii WH 0402</name>
    <dbReference type="NCBI Taxonomy" id="1284629"/>
    <lineage>
        <taxon>Bacteria</taxon>
        <taxon>Bacillati</taxon>
        <taxon>Cyanobacteriota</taxon>
        <taxon>Cyanophyceae</taxon>
        <taxon>Oscillatoriophycideae</taxon>
        <taxon>Chroococcales</taxon>
        <taxon>Aphanothecaceae</taxon>
        <taxon>Crocosphaera</taxon>
    </lineage>
</organism>
<accession>T2JRQ6</accession>
<dbReference type="AlphaFoldDB" id="T2JRQ6"/>
<sequence length="104" mass="11802">MTTQADGKIKNRPVLILRIMRKYKDYLVCGISTQLNQYIKDFDEIISVHDSDFVPSGLVSSSVIRLGFLAILPKRKVIGLIGSISSRRHQILLQNLSDYLIKNL</sequence>